<keyword evidence="2" id="KW-0812">Transmembrane</keyword>
<dbReference type="InterPro" id="IPR045339">
    <property type="entry name" value="DUF6534"/>
</dbReference>
<evidence type="ECO:0000256" key="2">
    <source>
        <dbReference type="SAM" id="Phobius"/>
    </source>
</evidence>
<evidence type="ECO:0000256" key="1">
    <source>
        <dbReference type="SAM" id="MobiDB-lite"/>
    </source>
</evidence>
<dbReference type="OrthoDB" id="3206554at2759"/>
<keyword evidence="5" id="KW-1185">Reference proteome</keyword>
<dbReference type="AlphaFoldDB" id="A0A9P5TYE0"/>
<evidence type="ECO:0000313" key="5">
    <source>
        <dbReference type="Proteomes" id="UP000772434"/>
    </source>
</evidence>
<evidence type="ECO:0000313" key="4">
    <source>
        <dbReference type="EMBL" id="KAF9058293.1"/>
    </source>
</evidence>
<evidence type="ECO:0000259" key="3">
    <source>
        <dbReference type="Pfam" id="PF20152"/>
    </source>
</evidence>
<proteinExistence type="predicted"/>
<sequence>MSTKSSLGAIIVGFPLALVFSGILIAQTAVYFRSPRHSDTWRTSLLVVTFLFFDLLHSILLWNSAWEWFITEAGNNADLIPTAMALTILVTGISTFVVHSVYSRRIFCFSGRNYWITVPIVVLAALRVVSATVTTVYMIKTKSFERFKHEIAWVFTTGLALSCAVDILIAGIMIIILKQNRAQSSSLHSVIDLLILYTLETGSITAIATIAASVTWLTVSLPNLSFLGLYFIIVKLYANTALAMLNSRTSLRQAVKSTVFTHNPVDLEILSIGGTESRDRGAASRSGKISFLSRSDIHPNMSTPLSVEVNVTKTMHNDIGYSSSFTDKSDPNSQGDSENIS</sequence>
<feature type="transmembrane region" description="Helical" evidence="2">
    <location>
        <begin position="224"/>
        <end position="245"/>
    </location>
</feature>
<accession>A0A9P5TYE0</accession>
<name>A0A9P5TYE0_9AGAR</name>
<organism evidence="4 5">
    <name type="scientific">Rhodocollybia butyracea</name>
    <dbReference type="NCBI Taxonomy" id="206335"/>
    <lineage>
        <taxon>Eukaryota</taxon>
        <taxon>Fungi</taxon>
        <taxon>Dikarya</taxon>
        <taxon>Basidiomycota</taxon>
        <taxon>Agaricomycotina</taxon>
        <taxon>Agaricomycetes</taxon>
        <taxon>Agaricomycetidae</taxon>
        <taxon>Agaricales</taxon>
        <taxon>Marasmiineae</taxon>
        <taxon>Omphalotaceae</taxon>
        <taxon>Rhodocollybia</taxon>
    </lineage>
</organism>
<dbReference type="PANTHER" id="PTHR40465">
    <property type="entry name" value="CHROMOSOME 1, WHOLE GENOME SHOTGUN SEQUENCE"/>
    <property type="match status" value="1"/>
</dbReference>
<feature type="domain" description="DUF6534" evidence="3">
    <location>
        <begin position="162"/>
        <end position="249"/>
    </location>
</feature>
<dbReference type="Pfam" id="PF20152">
    <property type="entry name" value="DUF6534"/>
    <property type="match status" value="1"/>
</dbReference>
<dbReference type="Proteomes" id="UP000772434">
    <property type="component" value="Unassembled WGS sequence"/>
</dbReference>
<dbReference type="EMBL" id="JADNRY010000402">
    <property type="protein sequence ID" value="KAF9058293.1"/>
    <property type="molecule type" value="Genomic_DNA"/>
</dbReference>
<reference evidence="4" key="1">
    <citation type="submission" date="2020-11" db="EMBL/GenBank/DDBJ databases">
        <authorList>
            <consortium name="DOE Joint Genome Institute"/>
            <person name="Ahrendt S."/>
            <person name="Riley R."/>
            <person name="Andreopoulos W."/>
            <person name="Labutti K."/>
            <person name="Pangilinan J."/>
            <person name="Ruiz-Duenas F.J."/>
            <person name="Barrasa J.M."/>
            <person name="Sanchez-Garcia M."/>
            <person name="Camarero S."/>
            <person name="Miyauchi S."/>
            <person name="Serrano A."/>
            <person name="Linde D."/>
            <person name="Babiker R."/>
            <person name="Drula E."/>
            <person name="Ayuso-Fernandez I."/>
            <person name="Pacheco R."/>
            <person name="Padilla G."/>
            <person name="Ferreira P."/>
            <person name="Barriuso J."/>
            <person name="Kellner H."/>
            <person name="Castanera R."/>
            <person name="Alfaro M."/>
            <person name="Ramirez L."/>
            <person name="Pisabarro A.G."/>
            <person name="Kuo A."/>
            <person name="Tritt A."/>
            <person name="Lipzen A."/>
            <person name="He G."/>
            <person name="Yan M."/>
            <person name="Ng V."/>
            <person name="Cullen D."/>
            <person name="Martin F."/>
            <person name="Rosso M.-N."/>
            <person name="Henrissat B."/>
            <person name="Hibbett D."/>
            <person name="Martinez A.T."/>
            <person name="Grigoriev I.V."/>
        </authorList>
    </citation>
    <scope>NUCLEOTIDE SEQUENCE</scope>
    <source>
        <strain evidence="4">AH 40177</strain>
    </source>
</reference>
<feature type="transmembrane region" description="Helical" evidence="2">
    <location>
        <begin position="82"/>
        <end position="102"/>
    </location>
</feature>
<keyword evidence="2" id="KW-0472">Membrane</keyword>
<feature type="transmembrane region" description="Helical" evidence="2">
    <location>
        <begin position="114"/>
        <end position="139"/>
    </location>
</feature>
<feature type="region of interest" description="Disordered" evidence="1">
    <location>
        <begin position="320"/>
        <end position="341"/>
    </location>
</feature>
<protein>
    <recommendedName>
        <fullName evidence="3">DUF6534 domain-containing protein</fullName>
    </recommendedName>
</protein>
<gene>
    <name evidence="4" type="ORF">BDP27DRAFT_1344192</name>
</gene>
<feature type="transmembrane region" description="Helical" evidence="2">
    <location>
        <begin position="6"/>
        <end position="32"/>
    </location>
</feature>
<feature type="transmembrane region" description="Helical" evidence="2">
    <location>
        <begin position="44"/>
        <end position="62"/>
    </location>
</feature>
<feature type="transmembrane region" description="Helical" evidence="2">
    <location>
        <begin position="189"/>
        <end position="212"/>
    </location>
</feature>
<keyword evidence="2" id="KW-1133">Transmembrane helix</keyword>
<dbReference type="PANTHER" id="PTHR40465:SF1">
    <property type="entry name" value="DUF6534 DOMAIN-CONTAINING PROTEIN"/>
    <property type="match status" value="1"/>
</dbReference>
<feature type="transmembrane region" description="Helical" evidence="2">
    <location>
        <begin position="151"/>
        <end position="177"/>
    </location>
</feature>
<comment type="caution">
    <text evidence="4">The sequence shown here is derived from an EMBL/GenBank/DDBJ whole genome shotgun (WGS) entry which is preliminary data.</text>
</comment>